<dbReference type="PANTHER" id="PTHR43133:SF51">
    <property type="entry name" value="RNA POLYMERASE SIGMA FACTOR"/>
    <property type="match status" value="1"/>
</dbReference>
<organism evidence="7 8">
    <name type="scientific">Haliscomenobacter hydrossis (strain ATCC 27775 / DSM 1100 / LMG 10767 / O)</name>
    <dbReference type="NCBI Taxonomy" id="760192"/>
    <lineage>
        <taxon>Bacteria</taxon>
        <taxon>Pseudomonadati</taxon>
        <taxon>Bacteroidota</taxon>
        <taxon>Saprospiria</taxon>
        <taxon>Saprospirales</taxon>
        <taxon>Haliscomenobacteraceae</taxon>
        <taxon>Haliscomenobacter</taxon>
    </lineage>
</organism>
<dbReference type="STRING" id="760192.Halhy_3091"/>
<proteinExistence type="inferred from homology"/>
<dbReference type="RefSeq" id="WP_013765497.1">
    <property type="nucleotide sequence ID" value="NC_015510.1"/>
</dbReference>
<accession>F4KPL6</accession>
<dbReference type="InterPro" id="IPR007627">
    <property type="entry name" value="RNA_pol_sigma70_r2"/>
</dbReference>
<dbReference type="InterPro" id="IPR013324">
    <property type="entry name" value="RNA_pol_sigma_r3/r4-like"/>
</dbReference>
<dbReference type="eggNOG" id="COG1595">
    <property type="taxonomic scope" value="Bacteria"/>
</dbReference>
<feature type="domain" description="RNA polymerase sigma-70 region 2" evidence="5">
    <location>
        <begin position="22"/>
        <end position="89"/>
    </location>
</feature>
<dbReference type="EMBL" id="CP002691">
    <property type="protein sequence ID" value="AEE50954.1"/>
    <property type="molecule type" value="Genomic_DNA"/>
</dbReference>
<dbReference type="AlphaFoldDB" id="F4KPL6"/>
<evidence type="ECO:0000259" key="5">
    <source>
        <dbReference type="Pfam" id="PF04542"/>
    </source>
</evidence>
<dbReference type="InterPro" id="IPR039425">
    <property type="entry name" value="RNA_pol_sigma-70-like"/>
</dbReference>
<dbReference type="GO" id="GO:0003677">
    <property type="term" value="F:DNA binding"/>
    <property type="evidence" value="ECO:0007669"/>
    <property type="project" value="InterPro"/>
</dbReference>
<dbReference type="KEGG" id="hhy:Halhy_3091"/>
<keyword evidence="3" id="KW-0731">Sigma factor</keyword>
<evidence type="ECO:0000256" key="4">
    <source>
        <dbReference type="ARBA" id="ARBA00023163"/>
    </source>
</evidence>
<keyword evidence="2" id="KW-0805">Transcription regulation</keyword>
<keyword evidence="8" id="KW-1185">Reference proteome</keyword>
<dbReference type="Gene3D" id="1.10.1740.10">
    <property type="match status" value="1"/>
</dbReference>
<protein>
    <submittedName>
        <fullName evidence="7">RNA polymerase, sigma-24 subunit, ECF subfamily</fullName>
    </submittedName>
</protein>
<reference key="2">
    <citation type="submission" date="2011-04" db="EMBL/GenBank/DDBJ databases">
        <title>Complete sequence of chromosome of Haliscomenobacter hydrossis DSM 1100.</title>
        <authorList>
            <consortium name="US DOE Joint Genome Institute (JGI-PGF)"/>
            <person name="Lucas S."/>
            <person name="Han J."/>
            <person name="Lapidus A."/>
            <person name="Bruce D."/>
            <person name="Goodwin L."/>
            <person name="Pitluck S."/>
            <person name="Peters L."/>
            <person name="Kyrpides N."/>
            <person name="Mavromatis K."/>
            <person name="Ivanova N."/>
            <person name="Ovchinnikova G."/>
            <person name="Pagani I."/>
            <person name="Daligault H."/>
            <person name="Detter J.C."/>
            <person name="Han C."/>
            <person name="Land M."/>
            <person name="Hauser L."/>
            <person name="Markowitz V."/>
            <person name="Cheng J.-F."/>
            <person name="Hugenholtz P."/>
            <person name="Woyke T."/>
            <person name="Wu D."/>
            <person name="Verbarg S."/>
            <person name="Frueling A."/>
            <person name="Brambilla E."/>
            <person name="Klenk H.-P."/>
            <person name="Eisen J.A."/>
        </authorList>
    </citation>
    <scope>NUCLEOTIDE SEQUENCE</scope>
    <source>
        <strain>DSM 1100</strain>
    </source>
</reference>
<dbReference type="Pfam" id="PF08281">
    <property type="entry name" value="Sigma70_r4_2"/>
    <property type="match status" value="1"/>
</dbReference>
<gene>
    <name evidence="7" type="ordered locus">Halhy_3091</name>
</gene>
<dbReference type="GO" id="GO:0016987">
    <property type="term" value="F:sigma factor activity"/>
    <property type="evidence" value="ECO:0007669"/>
    <property type="project" value="UniProtKB-KW"/>
</dbReference>
<feature type="domain" description="RNA polymerase sigma factor 70 region 4 type 2" evidence="6">
    <location>
        <begin position="121"/>
        <end position="170"/>
    </location>
</feature>
<comment type="similarity">
    <text evidence="1">Belongs to the sigma-70 factor family. ECF subfamily.</text>
</comment>
<dbReference type="InterPro" id="IPR036388">
    <property type="entry name" value="WH-like_DNA-bd_sf"/>
</dbReference>
<dbReference type="SUPFAM" id="SSF88946">
    <property type="entry name" value="Sigma2 domain of RNA polymerase sigma factors"/>
    <property type="match status" value="1"/>
</dbReference>
<dbReference type="Pfam" id="PF04542">
    <property type="entry name" value="Sigma70_r2"/>
    <property type="match status" value="1"/>
</dbReference>
<dbReference type="GO" id="GO:0006352">
    <property type="term" value="P:DNA-templated transcription initiation"/>
    <property type="evidence" value="ECO:0007669"/>
    <property type="project" value="InterPro"/>
</dbReference>
<dbReference type="NCBIfam" id="TIGR02937">
    <property type="entry name" value="sigma70-ECF"/>
    <property type="match status" value="1"/>
</dbReference>
<reference evidence="7 8" key="1">
    <citation type="journal article" date="2011" name="Stand. Genomic Sci.">
        <title>Complete genome sequence of Haliscomenobacter hydrossis type strain (O).</title>
        <authorList>
            <consortium name="US DOE Joint Genome Institute (JGI-PGF)"/>
            <person name="Daligault H."/>
            <person name="Lapidus A."/>
            <person name="Zeytun A."/>
            <person name="Nolan M."/>
            <person name="Lucas S."/>
            <person name="Del Rio T.G."/>
            <person name="Tice H."/>
            <person name="Cheng J.F."/>
            <person name="Tapia R."/>
            <person name="Han C."/>
            <person name="Goodwin L."/>
            <person name="Pitluck S."/>
            <person name="Liolios K."/>
            <person name="Pagani I."/>
            <person name="Ivanova N."/>
            <person name="Huntemann M."/>
            <person name="Mavromatis K."/>
            <person name="Mikhailova N."/>
            <person name="Pati A."/>
            <person name="Chen A."/>
            <person name="Palaniappan K."/>
            <person name="Land M."/>
            <person name="Hauser L."/>
            <person name="Brambilla E.M."/>
            <person name="Rohde M."/>
            <person name="Verbarg S."/>
            <person name="Goker M."/>
            <person name="Bristow J."/>
            <person name="Eisen J.A."/>
            <person name="Markowitz V."/>
            <person name="Hugenholtz P."/>
            <person name="Kyrpides N.C."/>
            <person name="Klenk H.P."/>
            <person name="Woyke T."/>
        </authorList>
    </citation>
    <scope>NUCLEOTIDE SEQUENCE [LARGE SCALE GENOMIC DNA]</scope>
    <source>
        <strain evidence="8">ATCC 27775 / DSM 1100 / LMG 10767 / O</strain>
    </source>
</reference>
<dbReference type="SUPFAM" id="SSF88659">
    <property type="entry name" value="Sigma3 and sigma4 domains of RNA polymerase sigma factors"/>
    <property type="match status" value="1"/>
</dbReference>
<evidence type="ECO:0000259" key="6">
    <source>
        <dbReference type="Pfam" id="PF08281"/>
    </source>
</evidence>
<keyword evidence="4" id="KW-0804">Transcription</keyword>
<dbReference type="Proteomes" id="UP000008461">
    <property type="component" value="Chromosome"/>
</dbReference>
<evidence type="ECO:0000256" key="1">
    <source>
        <dbReference type="ARBA" id="ARBA00010641"/>
    </source>
</evidence>
<evidence type="ECO:0000313" key="8">
    <source>
        <dbReference type="Proteomes" id="UP000008461"/>
    </source>
</evidence>
<dbReference type="InterPro" id="IPR014284">
    <property type="entry name" value="RNA_pol_sigma-70_dom"/>
</dbReference>
<dbReference type="Gene3D" id="1.10.10.10">
    <property type="entry name" value="Winged helix-like DNA-binding domain superfamily/Winged helix DNA-binding domain"/>
    <property type="match status" value="1"/>
</dbReference>
<evidence type="ECO:0000256" key="2">
    <source>
        <dbReference type="ARBA" id="ARBA00023015"/>
    </source>
</evidence>
<evidence type="ECO:0000256" key="3">
    <source>
        <dbReference type="ARBA" id="ARBA00023082"/>
    </source>
</evidence>
<dbReference type="InterPro" id="IPR013249">
    <property type="entry name" value="RNA_pol_sigma70_r4_t2"/>
</dbReference>
<dbReference type="InterPro" id="IPR013325">
    <property type="entry name" value="RNA_pol_sigma_r2"/>
</dbReference>
<evidence type="ECO:0000313" key="7">
    <source>
        <dbReference type="EMBL" id="AEE50954.1"/>
    </source>
</evidence>
<name>F4KPL6_HALH1</name>
<sequence>MRDFEVIHVYLQTQANPCFTLLYNRYVSKVYAKCISILKNEELAHDATQEIFTKIFLNLSKFGEKAQFSTWIYSITYNFCIDYLRRNKKQGELFTDDIEKAPDPVDEVPDEALLQLEVDTLRKVLDEIPTPDRIILLMKYQDDMPIKDIAEILNKTESAVKMQIKRAKEKAHKVKEELMPAIN</sequence>
<dbReference type="HOGENOM" id="CLU_047691_3_0_10"/>
<dbReference type="PANTHER" id="PTHR43133">
    <property type="entry name" value="RNA POLYMERASE ECF-TYPE SIGMA FACTO"/>
    <property type="match status" value="1"/>
</dbReference>